<dbReference type="PANTHER" id="PTHR24305:SF210">
    <property type="entry name" value="CYTOCHROME P450 MONOOXYGENASE ASQL-RELATED"/>
    <property type="match status" value="1"/>
</dbReference>
<evidence type="ECO:0000256" key="2">
    <source>
        <dbReference type="ARBA" id="ARBA00010617"/>
    </source>
</evidence>
<keyword evidence="10" id="KW-1185">Reference proteome</keyword>
<dbReference type="InterPro" id="IPR001128">
    <property type="entry name" value="Cyt_P450"/>
</dbReference>
<dbReference type="InterPro" id="IPR002401">
    <property type="entry name" value="Cyt_P450_E_grp-I"/>
</dbReference>
<sequence>MSFFKAVQTSGRELSHETMNGKKFRLLGLAIAIFVVARFILQTIYNVFLHPIASVPGPWLAKVFGAYMAPAQAGLHRAQTLRSLHDKYGPVVRIGTNEVSISEWTAYRQIYSQKGSNKTHHFYEDTKLAGPGNLFTIINKEAHSGRRKLQNPAYSQQAVLENEDFIANRADVLVRRIMNSHAGNQSSKTVADVFLLDGLFSLEVILKCAFNRHYGDSPAGDSLTLLRAMDSSAVAIQVRAALPFITRSLGKHIPGNIGKSYRGWDVWESMTRTLVEQFQQNEAASDVRQRFMTTPMIVNEDTYLGRKMNQEELVDDMMAVAFAGSGTTSTTLTYLIYSLARDHKRQDRLRQELQTCNETLNDLKDLPFLNAVIKETMRVYPTIMSTLPRVLDEPLTVDKYVLPKGTFVGMQNYVHHRDPRLYPHPDEWWPERWLEDGSNVKDMNAALTPFSLGPYNCIGQNLARAELYLAVSKVFRKLRLTLNADMTDWDMEMEDRFNIAPKGRRCLVDVEVSN</sequence>
<dbReference type="PANTHER" id="PTHR24305">
    <property type="entry name" value="CYTOCHROME P450"/>
    <property type="match status" value="1"/>
</dbReference>
<dbReference type="InterPro" id="IPR050121">
    <property type="entry name" value="Cytochrome_P450_monoxygenase"/>
</dbReference>
<dbReference type="PRINTS" id="PR00463">
    <property type="entry name" value="EP450I"/>
</dbReference>
<dbReference type="Proteomes" id="UP000019471">
    <property type="component" value="Unassembled WGS sequence"/>
</dbReference>
<evidence type="ECO:0000256" key="5">
    <source>
        <dbReference type="ARBA" id="ARBA00023004"/>
    </source>
</evidence>
<dbReference type="Gene3D" id="1.10.630.10">
    <property type="entry name" value="Cytochrome P450"/>
    <property type="match status" value="1"/>
</dbReference>
<dbReference type="HOGENOM" id="CLU_001570_14_2_1"/>
<protein>
    <recommendedName>
        <fullName evidence="11">Cytochrome P450 oxidoreductase</fullName>
    </recommendedName>
</protein>
<name>W9XBG8_9EURO</name>
<dbReference type="GO" id="GO:0016705">
    <property type="term" value="F:oxidoreductase activity, acting on paired donors, with incorporation or reduction of molecular oxygen"/>
    <property type="evidence" value="ECO:0007669"/>
    <property type="project" value="InterPro"/>
</dbReference>
<evidence type="ECO:0000256" key="6">
    <source>
        <dbReference type="ARBA" id="ARBA00023033"/>
    </source>
</evidence>
<evidence type="ECO:0000256" key="8">
    <source>
        <dbReference type="SAM" id="Phobius"/>
    </source>
</evidence>
<keyword evidence="4 7" id="KW-0479">Metal-binding</keyword>
<keyword evidence="3 7" id="KW-0349">Heme</keyword>
<keyword evidence="5 7" id="KW-0408">Iron</keyword>
<dbReference type="GeneID" id="19187293"/>
<dbReference type="AlphaFoldDB" id="W9XBG8"/>
<dbReference type="EMBL" id="AMGX01000003">
    <property type="protein sequence ID" value="EXJ74266.1"/>
    <property type="molecule type" value="Genomic_DNA"/>
</dbReference>
<comment type="cofactor">
    <cofactor evidence="1 7">
        <name>heme</name>
        <dbReference type="ChEBI" id="CHEBI:30413"/>
    </cofactor>
</comment>
<dbReference type="STRING" id="1182543.W9XBG8"/>
<evidence type="ECO:0000313" key="9">
    <source>
        <dbReference type="EMBL" id="EXJ74266.1"/>
    </source>
</evidence>
<evidence type="ECO:0000256" key="4">
    <source>
        <dbReference type="ARBA" id="ARBA00022723"/>
    </source>
</evidence>
<accession>W9XBG8</accession>
<dbReference type="eggNOG" id="KOG0157">
    <property type="taxonomic scope" value="Eukaryota"/>
</dbReference>
<dbReference type="GO" id="GO:0005506">
    <property type="term" value="F:iron ion binding"/>
    <property type="evidence" value="ECO:0007669"/>
    <property type="project" value="InterPro"/>
</dbReference>
<keyword evidence="8" id="KW-1133">Transmembrane helix</keyword>
<comment type="similarity">
    <text evidence="2">Belongs to the cytochrome P450 family.</text>
</comment>
<dbReference type="GO" id="GO:0004497">
    <property type="term" value="F:monooxygenase activity"/>
    <property type="evidence" value="ECO:0007669"/>
    <property type="project" value="UniProtKB-KW"/>
</dbReference>
<evidence type="ECO:0000256" key="1">
    <source>
        <dbReference type="ARBA" id="ARBA00001971"/>
    </source>
</evidence>
<evidence type="ECO:0000256" key="7">
    <source>
        <dbReference type="PIRSR" id="PIRSR602401-1"/>
    </source>
</evidence>
<dbReference type="RefSeq" id="XP_007741366.1">
    <property type="nucleotide sequence ID" value="XM_007743176.1"/>
</dbReference>
<proteinExistence type="inferred from homology"/>
<feature type="transmembrane region" description="Helical" evidence="8">
    <location>
        <begin position="26"/>
        <end position="48"/>
    </location>
</feature>
<organism evidence="9 10">
    <name type="scientific">Cladophialophora psammophila CBS 110553</name>
    <dbReference type="NCBI Taxonomy" id="1182543"/>
    <lineage>
        <taxon>Eukaryota</taxon>
        <taxon>Fungi</taxon>
        <taxon>Dikarya</taxon>
        <taxon>Ascomycota</taxon>
        <taxon>Pezizomycotina</taxon>
        <taxon>Eurotiomycetes</taxon>
        <taxon>Chaetothyriomycetidae</taxon>
        <taxon>Chaetothyriales</taxon>
        <taxon>Herpotrichiellaceae</taxon>
        <taxon>Cladophialophora</taxon>
    </lineage>
</organism>
<keyword evidence="8" id="KW-0812">Transmembrane</keyword>
<evidence type="ECO:0000313" key="10">
    <source>
        <dbReference type="Proteomes" id="UP000019471"/>
    </source>
</evidence>
<feature type="binding site" description="axial binding residue" evidence="7">
    <location>
        <position position="457"/>
    </location>
    <ligand>
        <name>heme</name>
        <dbReference type="ChEBI" id="CHEBI:30413"/>
    </ligand>
    <ligandPart>
        <name>Fe</name>
        <dbReference type="ChEBI" id="CHEBI:18248"/>
    </ligandPart>
</feature>
<dbReference type="OrthoDB" id="1470350at2759"/>
<keyword evidence="6" id="KW-0560">Oxidoreductase</keyword>
<dbReference type="PRINTS" id="PR00385">
    <property type="entry name" value="P450"/>
</dbReference>
<keyword evidence="6" id="KW-0503">Monooxygenase</keyword>
<comment type="caution">
    <text evidence="9">The sequence shown here is derived from an EMBL/GenBank/DDBJ whole genome shotgun (WGS) entry which is preliminary data.</text>
</comment>
<evidence type="ECO:0008006" key="11">
    <source>
        <dbReference type="Google" id="ProtNLM"/>
    </source>
</evidence>
<reference evidence="9 10" key="1">
    <citation type="submission" date="2013-03" db="EMBL/GenBank/DDBJ databases">
        <title>The Genome Sequence of Cladophialophora psammophila CBS 110553.</title>
        <authorList>
            <consortium name="The Broad Institute Genomics Platform"/>
            <person name="Cuomo C."/>
            <person name="de Hoog S."/>
            <person name="Gorbushina A."/>
            <person name="Walker B."/>
            <person name="Young S.K."/>
            <person name="Zeng Q."/>
            <person name="Gargeya S."/>
            <person name="Fitzgerald M."/>
            <person name="Haas B."/>
            <person name="Abouelleil A."/>
            <person name="Allen A.W."/>
            <person name="Alvarado L."/>
            <person name="Arachchi H.M."/>
            <person name="Berlin A.M."/>
            <person name="Chapman S.B."/>
            <person name="Gainer-Dewar J."/>
            <person name="Goldberg J."/>
            <person name="Griggs A."/>
            <person name="Gujja S."/>
            <person name="Hansen M."/>
            <person name="Howarth C."/>
            <person name="Imamovic A."/>
            <person name="Ireland A."/>
            <person name="Larimer J."/>
            <person name="McCowan C."/>
            <person name="Murphy C."/>
            <person name="Pearson M."/>
            <person name="Poon T.W."/>
            <person name="Priest M."/>
            <person name="Roberts A."/>
            <person name="Saif S."/>
            <person name="Shea T."/>
            <person name="Sisk P."/>
            <person name="Sykes S."/>
            <person name="Wortman J."/>
            <person name="Nusbaum C."/>
            <person name="Birren B."/>
        </authorList>
    </citation>
    <scope>NUCLEOTIDE SEQUENCE [LARGE SCALE GENOMIC DNA]</scope>
    <source>
        <strain evidence="9 10">CBS 110553</strain>
    </source>
</reference>
<dbReference type="Pfam" id="PF00067">
    <property type="entry name" value="p450"/>
    <property type="match status" value="1"/>
</dbReference>
<keyword evidence="8" id="KW-0472">Membrane</keyword>
<dbReference type="SUPFAM" id="SSF48264">
    <property type="entry name" value="Cytochrome P450"/>
    <property type="match status" value="1"/>
</dbReference>
<gene>
    <name evidence="9" type="ORF">A1O5_02562</name>
</gene>
<dbReference type="GO" id="GO:0020037">
    <property type="term" value="F:heme binding"/>
    <property type="evidence" value="ECO:0007669"/>
    <property type="project" value="InterPro"/>
</dbReference>
<dbReference type="InterPro" id="IPR036396">
    <property type="entry name" value="Cyt_P450_sf"/>
</dbReference>
<evidence type="ECO:0000256" key="3">
    <source>
        <dbReference type="ARBA" id="ARBA00022617"/>
    </source>
</evidence>